<sequence>MDLYVIARLVHILSACVLFGSGAAIAFFMLMAWRSGGRAGFALVARHVVLADWLFTASAVVIQPLSGIALAHLAGWPLTAPWLLASYGLYGFIGACWLPVVWIQYRVRDRLVAEEGEAAPPEVHRLMRIWFVLGWPAFAALIGIFVLMITKPGF</sequence>
<evidence type="ECO:0000313" key="3">
    <source>
        <dbReference type="Proteomes" id="UP001143486"/>
    </source>
</evidence>
<accession>A0A9W6IJ15</accession>
<evidence type="ECO:0000256" key="1">
    <source>
        <dbReference type="SAM" id="Phobius"/>
    </source>
</evidence>
<keyword evidence="1" id="KW-0472">Membrane</keyword>
<feature type="transmembrane region" description="Helical" evidence="1">
    <location>
        <begin position="53"/>
        <end position="75"/>
    </location>
</feature>
<reference evidence="2" key="1">
    <citation type="journal article" date="2014" name="Int. J. Syst. Evol. Microbiol.">
        <title>Complete genome sequence of Corynebacterium casei LMG S-19264T (=DSM 44701T), isolated from a smear-ripened cheese.</title>
        <authorList>
            <consortium name="US DOE Joint Genome Institute (JGI-PGF)"/>
            <person name="Walter F."/>
            <person name="Albersmeier A."/>
            <person name="Kalinowski J."/>
            <person name="Ruckert C."/>
        </authorList>
    </citation>
    <scope>NUCLEOTIDE SEQUENCE</scope>
    <source>
        <strain evidence="2">VKM B-1513</strain>
    </source>
</reference>
<dbReference type="Pfam" id="PF10027">
    <property type="entry name" value="DUF2269"/>
    <property type="match status" value="1"/>
</dbReference>
<feature type="transmembrane region" description="Helical" evidence="1">
    <location>
        <begin position="12"/>
        <end position="33"/>
    </location>
</feature>
<evidence type="ECO:0000313" key="2">
    <source>
        <dbReference type="EMBL" id="GLK50828.1"/>
    </source>
</evidence>
<organism evidence="2 3">
    <name type="scientific">Maricaulis virginensis</name>
    <dbReference type="NCBI Taxonomy" id="144022"/>
    <lineage>
        <taxon>Bacteria</taxon>
        <taxon>Pseudomonadati</taxon>
        <taxon>Pseudomonadota</taxon>
        <taxon>Alphaproteobacteria</taxon>
        <taxon>Maricaulales</taxon>
        <taxon>Maricaulaceae</taxon>
        <taxon>Maricaulis</taxon>
    </lineage>
</organism>
<dbReference type="RefSeq" id="WP_271185225.1">
    <property type="nucleotide sequence ID" value="NZ_BSFE01000001.1"/>
</dbReference>
<gene>
    <name evidence="2" type="ORF">GCM10017621_03360</name>
</gene>
<name>A0A9W6IJ15_9PROT</name>
<protein>
    <submittedName>
        <fullName evidence="2">Membrane protein</fullName>
    </submittedName>
</protein>
<dbReference type="Proteomes" id="UP001143486">
    <property type="component" value="Unassembled WGS sequence"/>
</dbReference>
<keyword evidence="3" id="KW-1185">Reference proteome</keyword>
<feature type="transmembrane region" description="Helical" evidence="1">
    <location>
        <begin position="87"/>
        <end position="105"/>
    </location>
</feature>
<dbReference type="EMBL" id="BSFE01000001">
    <property type="protein sequence ID" value="GLK50828.1"/>
    <property type="molecule type" value="Genomic_DNA"/>
</dbReference>
<keyword evidence="1" id="KW-0812">Transmembrane</keyword>
<reference evidence="2" key="2">
    <citation type="submission" date="2023-01" db="EMBL/GenBank/DDBJ databases">
        <authorList>
            <person name="Sun Q."/>
            <person name="Evtushenko L."/>
        </authorList>
    </citation>
    <scope>NUCLEOTIDE SEQUENCE</scope>
    <source>
        <strain evidence="2">VKM B-1513</strain>
    </source>
</reference>
<proteinExistence type="predicted"/>
<feature type="transmembrane region" description="Helical" evidence="1">
    <location>
        <begin position="126"/>
        <end position="149"/>
    </location>
</feature>
<keyword evidence="1" id="KW-1133">Transmembrane helix</keyword>
<dbReference type="InterPro" id="IPR018729">
    <property type="entry name" value="DUF2269_transmembrane"/>
</dbReference>
<comment type="caution">
    <text evidence="2">The sequence shown here is derived from an EMBL/GenBank/DDBJ whole genome shotgun (WGS) entry which is preliminary data.</text>
</comment>
<dbReference type="AlphaFoldDB" id="A0A9W6IJ15"/>